<dbReference type="Pfam" id="PF23759">
    <property type="entry name" value="GBD_T9SS_assoc"/>
    <property type="match status" value="2"/>
</dbReference>
<dbReference type="Proteomes" id="UP000533900">
    <property type="component" value="Unassembled WGS sequence"/>
</dbReference>
<feature type="domain" description="Fibronectin type-III" evidence="3">
    <location>
        <begin position="307"/>
        <end position="402"/>
    </location>
</feature>
<feature type="signal peptide" evidence="2">
    <location>
        <begin position="1"/>
        <end position="20"/>
    </location>
</feature>
<proteinExistence type="predicted"/>
<dbReference type="CDD" id="cd00063">
    <property type="entry name" value="FN3"/>
    <property type="match status" value="1"/>
</dbReference>
<dbReference type="InterPro" id="IPR056600">
    <property type="entry name" value="GBD_T9SS_assoc"/>
</dbReference>
<accession>A0A842IR19</accession>
<keyword evidence="1 2" id="KW-0732">Signal</keyword>
<dbReference type="Pfam" id="PF18962">
    <property type="entry name" value="Por_Secre_tail"/>
    <property type="match status" value="1"/>
</dbReference>
<gene>
    <name evidence="4" type="ORF">H7F21_10230</name>
</gene>
<name>A0A842IR19_9FLAO</name>
<dbReference type="AlphaFoldDB" id="A0A842IR19"/>
<evidence type="ECO:0000259" key="3">
    <source>
        <dbReference type="PROSITE" id="PS50853"/>
    </source>
</evidence>
<dbReference type="InterPro" id="IPR003961">
    <property type="entry name" value="FN3_dom"/>
</dbReference>
<dbReference type="RefSeq" id="WP_185789166.1">
    <property type="nucleotide sequence ID" value="NZ_JACLCP010000002.1"/>
</dbReference>
<evidence type="ECO:0000313" key="5">
    <source>
        <dbReference type="Proteomes" id="UP000533900"/>
    </source>
</evidence>
<evidence type="ECO:0000256" key="2">
    <source>
        <dbReference type="SAM" id="SignalP"/>
    </source>
</evidence>
<sequence>MKKITLMLLVMLAFCWQSNSQSIIIGTGTDDSGNTGSDPIDGYFNSFRYQVVYTAAELSASLTPFDEITALGWSISEDYAGGALLGYTIKMGHTSATNSAAHDASTTTIVRNAADYDPTATAAGTFDMITFDTNFVWNGVDNVLVEVCSDGQNPFSSPYGQVRGTSGADGSRRYRVDANTACGVDTNNVNTHRPNIQFNYIDGTPPACLTPANVASNGNPTPTTLGMTWTLEPNASDYQVEIGAPGFLPGTGAAIAAANAGNAPGVAFGTLTPETTYDMYVRSDCTTDGFSEWVGPITDTTLASCLPITNGSVNNVTDTAGGFTWTDEPNGSLGYEIELGASGFTPGNGEAIQSGSANQGDQGVGFTGLTPSTDYEIYIRTNCDTDGFSVWEGPFSFTTLSGPGDACNLPIAATVETDCSTATPTSLDFDAGGTETLPSCDLFGNNGYWIEVTAPANGSMNVYLGGTATSVGLAVYDSCGGNEVFCDNNSLGAVTEISGLTGSATYSLYFWQDTAGGVAEICFEEINCASPTALAATDIMTTSAVLSWTGGSETLWDIELVDITASGTATGTATASGVSNPYTQMSLVENNDYEFYVRADCGGTTSDWAGPFAFSTPCSAFVPDYLESFDVSVAPDCWLEAGSGDPTTGPSDFGSGFWNHDEFANIGSTNNSAQINLYTDNREDWLISPMFDLSGGSYELVYTVALTDFGNSNPPELNGMGSDDEVQVLISDDGGASWTNLITYNQSSFPSETGDVETFDLSAYTGNVQFAIWATDGSVDDSEDYDFFVDEFIVRTPLACTSAVVDSSTVVDDCGNGQFFVDVDITTVGDATQINDGSNTYAISGTGVIQVGPYTSGATVALAIEHSDVSCDFNLADITFNCPPVNDEIANAIAITVDEGFCDGTNTNGTNVAATDSGEGAGSCFNAAADDDVWFTFTVPAGTATVDVSTDFTGGTLLDSEIALYSGTSGSLVELACSQDEGTTVLSNGFSWNSLITDLAVTVGETYYVQVAGYNANTGTFCLDVSTNQVLGIDDVKDEAAFSYYPNPVKNTLTLSAQNTIESVTMYNMLGQEVLKATPNNLDSELDMSNLESGAYFVRVTIANITSTVRVIKQ</sequence>
<feature type="chain" id="PRO_5032954638" evidence="2">
    <location>
        <begin position="21"/>
        <end position="1114"/>
    </location>
</feature>
<dbReference type="EMBL" id="JACLCP010000002">
    <property type="protein sequence ID" value="MBC2845470.1"/>
    <property type="molecule type" value="Genomic_DNA"/>
</dbReference>
<comment type="caution">
    <text evidence="4">The sequence shown here is derived from an EMBL/GenBank/DDBJ whole genome shotgun (WGS) entry which is preliminary data.</text>
</comment>
<dbReference type="InterPro" id="IPR013783">
    <property type="entry name" value="Ig-like_fold"/>
</dbReference>
<dbReference type="SMART" id="SM00060">
    <property type="entry name" value="FN3"/>
    <property type="match status" value="2"/>
</dbReference>
<evidence type="ECO:0000256" key="1">
    <source>
        <dbReference type="ARBA" id="ARBA00022729"/>
    </source>
</evidence>
<reference evidence="4" key="1">
    <citation type="submission" date="2020-08" db="EMBL/GenBank/DDBJ databases">
        <title>Winogradskyella ouciana sp. nov., isolated from the hadal seawater of the Mariana Trench.</title>
        <authorList>
            <person name="He X."/>
        </authorList>
    </citation>
    <scope>NUCLEOTIDE SEQUENCE [LARGE SCALE GENOMIC DNA]</scope>
    <source>
        <strain evidence="4">KCTC 52348</strain>
    </source>
</reference>
<evidence type="ECO:0000313" key="4">
    <source>
        <dbReference type="EMBL" id="MBC2845470.1"/>
    </source>
</evidence>
<dbReference type="SUPFAM" id="SSF49265">
    <property type="entry name" value="Fibronectin type III"/>
    <property type="match status" value="2"/>
</dbReference>
<dbReference type="Gene3D" id="2.60.40.10">
    <property type="entry name" value="Immunoglobulins"/>
    <property type="match status" value="2"/>
</dbReference>
<keyword evidence="5" id="KW-1185">Reference proteome</keyword>
<dbReference type="Gene3D" id="2.60.120.260">
    <property type="entry name" value="Galactose-binding domain-like"/>
    <property type="match status" value="1"/>
</dbReference>
<dbReference type="InterPro" id="IPR026444">
    <property type="entry name" value="Secre_tail"/>
</dbReference>
<dbReference type="PROSITE" id="PS50853">
    <property type="entry name" value="FN3"/>
    <property type="match status" value="2"/>
</dbReference>
<dbReference type="Gene3D" id="2.60.120.380">
    <property type="match status" value="1"/>
</dbReference>
<dbReference type="NCBIfam" id="TIGR04183">
    <property type="entry name" value="Por_Secre_tail"/>
    <property type="match status" value="1"/>
</dbReference>
<dbReference type="InterPro" id="IPR036116">
    <property type="entry name" value="FN3_sf"/>
</dbReference>
<feature type="domain" description="Fibronectin type-III" evidence="3">
    <location>
        <begin position="530"/>
        <end position="619"/>
    </location>
</feature>
<organism evidence="4 5">
    <name type="scientific">Winogradskyella flava</name>
    <dbReference type="NCBI Taxonomy" id="1884876"/>
    <lineage>
        <taxon>Bacteria</taxon>
        <taxon>Pseudomonadati</taxon>
        <taxon>Bacteroidota</taxon>
        <taxon>Flavobacteriia</taxon>
        <taxon>Flavobacteriales</taxon>
        <taxon>Flavobacteriaceae</taxon>
        <taxon>Winogradskyella</taxon>
    </lineage>
</organism>
<protein>
    <submittedName>
        <fullName evidence="4">T9SS type A sorting domain-containing protein</fullName>
    </submittedName>
</protein>